<keyword evidence="7" id="KW-0407">Ion channel</keyword>
<feature type="transmembrane region" description="Helical" evidence="9">
    <location>
        <begin position="811"/>
        <end position="832"/>
    </location>
</feature>
<proteinExistence type="predicted"/>
<gene>
    <name evidence="13" type="ORF">OKA104_LOCUS23939</name>
</gene>
<comment type="caution">
    <text evidence="13">The sequence shown here is derived from an EMBL/GenBank/DDBJ whole genome shotgun (WGS) entry which is preliminary data.</text>
</comment>
<evidence type="ECO:0000259" key="12">
    <source>
        <dbReference type="Pfam" id="PF25508"/>
    </source>
</evidence>
<keyword evidence="4 9" id="KW-1133">Transmembrane helix</keyword>
<dbReference type="InterPro" id="IPR050927">
    <property type="entry name" value="TRPM"/>
</dbReference>
<keyword evidence="3 9" id="KW-0812">Transmembrane</keyword>
<dbReference type="Pfam" id="PF18139">
    <property type="entry name" value="LSDAT_euk"/>
    <property type="match status" value="1"/>
</dbReference>
<protein>
    <submittedName>
        <fullName evidence="13">Uncharacterized protein</fullName>
    </submittedName>
</protein>
<feature type="domain" description="TRPM SLOG" evidence="11">
    <location>
        <begin position="12"/>
        <end position="251"/>
    </location>
</feature>
<feature type="transmembrane region" description="Helical" evidence="9">
    <location>
        <begin position="724"/>
        <end position="740"/>
    </location>
</feature>
<dbReference type="Pfam" id="PF25508">
    <property type="entry name" value="TRPM2"/>
    <property type="match status" value="1"/>
</dbReference>
<evidence type="ECO:0000256" key="6">
    <source>
        <dbReference type="ARBA" id="ARBA00023136"/>
    </source>
</evidence>
<comment type="subcellular location">
    <subcellularLocation>
        <location evidence="1">Membrane</location>
        <topology evidence="1">Multi-pass membrane protein</topology>
    </subcellularLocation>
</comment>
<dbReference type="GO" id="GO:0099604">
    <property type="term" value="F:ligand-gated calcium channel activity"/>
    <property type="evidence" value="ECO:0007669"/>
    <property type="project" value="TreeGrafter"/>
</dbReference>
<dbReference type="EMBL" id="CAJOAY010001869">
    <property type="protein sequence ID" value="CAF3896370.1"/>
    <property type="molecule type" value="Genomic_DNA"/>
</dbReference>
<feature type="transmembrane region" description="Helical" evidence="9">
    <location>
        <begin position="623"/>
        <end position="640"/>
    </location>
</feature>
<dbReference type="PANTHER" id="PTHR13800:SF12">
    <property type="entry name" value="TRANSIENT RECEPTOR POTENTIAL CATION CHANNEL SUBFAMILY M MEMBER-LIKE 2"/>
    <property type="match status" value="1"/>
</dbReference>
<dbReference type="Proteomes" id="UP000663881">
    <property type="component" value="Unassembled WGS sequence"/>
</dbReference>
<feature type="transmembrane region" description="Helical" evidence="9">
    <location>
        <begin position="692"/>
        <end position="712"/>
    </location>
</feature>
<organism evidence="13 14">
    <name type="scientific">Adineta steineri</name>
    <dbReference type="NCBI Taxonomy" id="433720"/>
    <lineage>
        <taxon>Eukaryota</taxon>
        <taxon>Metazoa</taxon>
        <taxon>Spiralia</taxon>
        <taxon>Gnathifera</taxon>
        <taxon>Rotifera</taxon>
        <taxon>Eurotatoria</taxon>
        <taxon>Bdelloidea</taxon>
        <taxon>Adinetida</taxon>
        <taxon>Adinetidae</taxon>
        <taxon>Adineta</taxon>
    </lineage>
</organism>
<reference evidence="13" key="1">
    <citation type="submission" date="2021-02" db="EMBL/GenBank/DDBJ databases">
        <authorList>
            <person name="Nowell W R."/>
        </authorList>
    </citation>
    <scope>NUCLEOTIDE SEQUENCE</scope>
</reference>
<feature type="compositionally biased region" description="Polar residues" evidence="8">
    <location>
        <begin position="1145"/>
        <end position="1157"/>
    </location>
</feature>
<evidence type="ECO:0000256" key="7">
    <source>
        <dbReference type="ARBA" id="ARBA00023303"/>
    </source>
</evidence>
<dbReference type="InterPro" id="IPR057366">
    <property type="entry name" value="TRPM-like"/>
</dbReference>
<dbReference type="GO" id="GO:0005886">
    <property type="term" value="C:plasma membrane"/>
    <property type="evidence" value="ECO:0007669"/>
    <property type="project" value="TreeGrafter"/>
</dbReference>
<evidence type="ECO:0000256" key="2">
    <source>
        <dbReference type="ARBA" id="ARBA00022448"/>
    </source>
</evidence>
<dbReference type="AlphaFoldDB" id="A0A819HI68"/>
<accession>A0A819HI68</accession>
<sequence length="1174" mass="134754">MEYWSIQIVPYYLHCDIDTNLDKLCLVLLGIWDTHVPGLIMHMVSDTSSLLNAKLEREILKGISDAATASDACIVTSGYKEDNISQIVAEVIYKSRVKNPEINFSAIGVGKWGNIRDVPTIKPRTTNTQCDSCKNNNNDAAQDTALGRYTLMPNLTQYIFFDDGTYDSMDNGDFASKLAEKISRGAQRKIPLVTILVGADLHALELIFTNLESNIPVLIIDQSGPLATIMCKHLKLTENMFKPTKNQNEELTKCDGHHDNTGNDIDTHLLDLRVVGKTTLKDVLNKFGNMRLTIIKDIQKLYDIIRQKEYTIVAQENLSQIDNRQVMTADDQMRRALRWSIVDDTDGHLIISAVNWKDTKKIHDNRKLIIDAMSKNLVVFVSNFVKLGIDFAALFASTADSKKDDIRGPWSLYRKKLYSEKMRKNTDSLYLLEKIDTELNFKKEPHVTRVLKELVGDFMKPFYKSESSPEGNQVEAENPNRKIDSEYIYRDLFLWCVLTHRLDMAKIFLNQMKTRICSALIASKILKSLLQYAPDHDLQDKLSLEAEDFEMYAIECVRCSYLYDREQVCELIIRRVDLYGGVTCLQMAIAADDKKFLNEDACNALLTNIWFDKIDPVQERTRLIINLFTMGFAQFGFSIYDKNQSQEKNAINRSIAKRQLAKNGIDYGDDYQTNEPIRKHFLHFHNRPIVKYCYTCFGYILFLLFFSYYMLFAFDPPSDSNPDIHWTEILTIIFVTTMFLEDCRQFYFQDDLSWTSKILTYFDLKNRSSNLCLVLPAYVLFYVGLILRFVLQDETTFGAARIVLAYDLELWYIRSILFIGIIPSLGPKLVMIRKMTNDLLFFGLIIMIVIFGYGITSRSMTAYGTFDFDGRQFFRNVVYPVYYFIMGNIGDELANLDATPDASTTIATQVLFAFHMLFVNILLINLLIALFSFTIGNVQEKAQYIWAYDRCGLVRDYYGRPALFPPFTFLISLAEFCRWCRQMIPADDSPNLDKSWSEFERYSTNDYVRRLLDEQAVAASNIITTDVTSEILSTNRKELKHLASDIHQLNDSLTHSRTETDDKLLSIESTVSNLQGQVDHVNTRLDTMIDSLDWIMSAIERVKMAKTDPPIIKQNSRISISNQGQQEPPNNAQDNLRHRKPDGGSITQQAKQETSTASDICIIMPDEPNDEQNV</sequence>
<evidence type="ECO:0000256" key="3">
    <source>
        <dbReference type="ARBA" id="ARBA00022692"/>
    </source>
</evidence>
<keyword evidence="5" id="KW-0406">Ion transport</keyword>
<evidence type="ECO:0000256" key="1">
    <source>
        <dbReference type="ARBA" id="ARBA00004141"/>
    </source>
</evidence>
<evidence type="ECO:0000256" key="4">
    <source>
        <dbReference type="ARBA" id="ARBA00022989"/>
    </source>
</evidence>
<keyword evidence="6 9" id="KW-0472">Membrane</keyword>
<feature type="transmembrane region" description="Helical" evidence="9">
    <location>
        <begin position="771"/>
        <end position="791"/>
    </location>
</feature>
<dbReference type="PANTHER" id="PTHR13800">
    <property type="entry name" value="TRANSIENT RECEPTOR POTENTIAL CATION CHANNEL, SUBFAMILY M, MEMBER 6"/>
    <property type="match status" value="1"/>
</dbReference>
<keyword evidence="2" id="KW-0813">Transport</keyword>
<evidence type="ECO:0000313" key="13">
    <source>
        <dbReference type="EMBL" id="CAF3896370.1"/>
    </source>
</evidence>
<dbReference type="InterPro" id="IPR005821">
    <property type="entry name" value="Ion_trans_dom"/>
</dbReference>
<feature type="compositionally biased region" description="Polar residues" evidence="8">
    <location>
        <begin position="1116"/>
        <end position="1134"/>
    </location>
</feature>
<feature type="region of interest" description="Disordered" evidence="8">
    <location>
        <begin position="1116"/>
        <end position="1157"/>
    </location>
</feature>
<name>A0A819HI68_9BILA</name>
<feature type="transmembrane region" description="Helical" evidence="9">
    <location>
        <begin position="839"/>
        <end position="856"/>
    </location>
</feature>
<evidence type="ECO:0000256" key="5">
    <source>
        <dbReference type="ARBA" id="ARBA00023065"/>
    </source>
</evidence>
<evidence type="ECO:0000256" key="9">
    <source>
        <dbReference type="SAM" id="Phobius"/>
    </source>
</evidence>
<feature type="transmembrane region" description="Helical" evidence="9">
    <location>
        <begin position="910"/>
        <end position="933"/>
    </location>
</feature>
<feature type="domain" description="Ion transport" evidence="10">
    <location>
        <begin position="694"/>
        <end position="942"/>
    </location>
</feature>
<dbReference type="InterPro" id="IPR041491">
    <property type="entry name" value="TRPM_SLOG"/>
</dbReference>
<evidence type="ECO:0000259" key="10">
    <source>
        <dbReference type="Pfam" id="PF00520"/>
    </source>
</evidence>
<evidence type="ECO:0000313" key="14">
    <source>
        <dbReference type="Proteomes" id="UP000663881"/>
    </source>
</evidence>
<feature type="domain" description="TRPM-like" evidence="12">
    <location>
        <begin position="410"/>
        <end position="597"/>
    </location>
</feature>
<dbReference type="Pfam" id="PF00520">
    <property type="entry name" value="Ion_trans"/>
    <property type="match status" value="1"/>
</dbReference>
<evidence type="ECO:0000256" key="8">
    <source>
        <dbReference type="SAM" id="MobiDB-lite"/>
    </source>
</evidence>
<evidence type="ECO:0000259" key="11">
    <source>
        <dbReference type="Pfam" id="PF18139"/>
    </source>
</evidence>